<name>A0ABV6Z6U6_UNCC1</name>
<organism evidence="1 2">
    <name type="scientific">candidate division CSSED10-310 bacterium</name>
    <dbReference type="NCBI Taxonomy" id="2855610"/>
    <lineage>
        <taxon>Bacteria</taxon>
        <taxon>Bacteria division CSSED10-310</taxon>
    </lineage>
</organism>
<keyword evidence="2" id="KW-1185">Reference proteome</keyword>
<sequence>MFARIKKSGRYQYLQIVENKKVEGKVKQRVVSTIGRLDKLKEKGKVESLIRSLSRFSEKVMLILTENSDVDAQGQKIGPALIFERLWRQSGIKQALTRLLSERKFEFDIERALFLTVLHRLMVSGSDRSCERWRRDYKIADVSELQLHHLYRAMAFLGGVVADQKHASPFSPRCVKDLVEEELFSFNRTLFSDLQLVFFDTTSVYFEGSGGETLGERGFSKDHRPDLRQMVVGIVIDGTGRPICCE</sequence>
<gene>
    <name evidence="1" type="ORF">ACFL27_28640</name>
</gene>
<accession>A0ABV6Z6U6</accession>
<dbReference type="EMBL" id="JBHPBY010000747">
    <property type="protein sequence ID" value="MFC1854171.1"/>
    <property type="molecule type" value="Genomic_DNA"/>
</dbReference>
<proteinExistence type="predicted"/>
<evidence type="ECO:0000313" key="2">
    <source>
        <dbReference type="Proteomes" id="UP001594351"/>
    </source>
</evidence>
<reference evidence="1 2" key="1">
    <citation type="submission" date="2024-09" db="EMBL/GenBank/DDBJ databases">
        <title>Laminarin stimulates single cell rates of sulfate reduction while oxygen inhibits transcriptomic activity in coastal marine sediment.</title>
        <authorList>
            <person name="Lindsay M."/>
            <person name="Orcutt B."/>
            <person name="Emerson D."/>
            <person name="Stepanauskas R."/>
            <person name="D'Angelo T."/>
        </authorList>
    </citation>
    <scope>NUCLEOTIDE SEQUENCE [LARGE SCALE GENOMIC DNA]</scope>
    <source>
        <strain evidence="1">SAG AM-311-K15</strain>
    </source>
</reference>
<feature type="non-terminal residue" evidence="1">
    <location>
        <position position="246"/>
    </location>
</feature>
<dbReference type="Proteomes" id="UP001594351">
    <property type="component" value="Unassembled WGS sequence"/>
</dbReference>
<evidence type="ECO:0000313" key="1">
    <source>
        <dbReference type="EMBL" id="MFC1854171.1"/>
    </source>
</evidence>
<protein>
    <submittedName>
        <fullName evidence="1">Transposase</fullName>
    </submittedName>
</protein>
<comment type="caution">
    <text evidence="1">The sequence shown here is derived from an EMBL/GenBank/DDBJ whole genome shotgun (WGS) entry which is preliminary data.</text>
</comment>